<gene>
    <name evidence="8" type="ORF">PODLI_1B003151</name>
</gene>
<dbReference type="Pfam" id="PF07778">
    <property type="entry name" value="CENP-I"/>
    <property type="match status" value="1"/>
</dbReference>
<sequence length="709" mass="81968">MKRLRNSEAPEHALPATGSKQTRSVTKPKEIEDDRLAIEEALNCLNKIKGSASKKNRALQGPLKTVEKIAQERGLAPEEIHNLLNITLSGKLGTVISTRLLKNLIPISVITEDSVISAVSWLCAHKCSSDIQVLVLKWLIVMFDFIDQKENINALYGFFFSFLRYDKLLPFACHVLCLLTRMESVKPFHVRKLLNLHSSMTSASLQTLLWKYKIFAPEIVTVTLPTKTKMLFRTFSHPWKTAIDNVKLRIHGTPSASQLTLKCMEYPQSQKKERNTKLIPPVCSSNAESLAESEKHKFFSLEQLQTFPQLLQNIQYLEPPAQIGSVVGNPLLLHYFSLKDKSVFRRMHYWMGHTLKEGCPWYKMLNQEDELNFKVFLEEVFKAECFLQRGFLACEEFLWKSLRFWDGCCCQSQVLQLVRWISPNSFSEMKTYLYQPLLKLFSISSLYFKYEVLESLRELLLNMLNCHMQADMATESNVDVLNTTQVDLISSLAELIHFVNRLSTVGLCLENNSTLLMNVILDFYETVSDIYLKYNLPLVIMLPTGVFYPALLSMNSATLDQLCYIMYRYRINLVAAKQKPEIKKFKFSHQICQEYNRYLSTIVGYLWTSQAFQESPCPQGIQLDPEVLEMTRVKDHRKGFNVVFHPALMGYAMLFLKKMQPEDTTLNFKFIRGARWGWYQEFLYSQGLQGLKLFIESSICHAPQEKVRH</sequence>
<accession>A0AA35LC32</accession>
<comment type="similarity">
    <text evidence="3">Belongs to the CENP-I/CTF3 family.</text>
</comment>
<dbReference type="PANTHER" id="PTHR48208">
    <property type="entry name" value="CENTROMERE PROTEIN I"/>
    <property type="match status" value="1"/>
</dbReference>
<evidence type="ECO:0000313" key="9">
    <source>
        <dbReference type="Proteomes" id="UP001178461"/>
    </source>
</evidence>
<keyword evidence="4" id="KW-0158">Chromosome</keyword>
<dbReference type="AlphaFoldDB" id="A0AA35LC32"/>
<keyword evidence="6" id="KW-0137">Centromere</keyword>
<evidence type="ECO:0000256" key="1">
    <source>
        <dbReference type="ARBA" id="ARBA00004123"/>
    </source>
</evidence>
<dbReference type="GO" id="GO:0005634">
    <property type="term" value="C:nucleus"/>
    <property type="evidence" value="ECO:0007669"/>
    <property type="project" value="UniProtKB-SubCell"/>
</dbReference>
<evidence type="ECO:0000256" key="5">
    <source>
        <dbReference type="ARBA" id="ARBA00023242"/>
    </source>
</evidence>
<evidence type="ECO:0000256" key="4">
    <source>
        <dbReference type="ARBA" id="ARBA00022454"/>
    </source>
</evidence>
<name>A0AA35LC32_9SAUR</name>
<proteinExistence type="inferred from homology"/>
<organism evidence="8 9">
    <name type="scientific">Podarcis lilfordi</name>
    <name type="common">Lilford's wall lizard</name>
    <dbReference type="NCBI Taxonomy" id="74358"/>
    <lineage>
        <taxon>Eukaryota</taxon>
        <taxon>Metazoa</taxon>
        <taxon>Chordata</taxon>
        <taxon>Craniata</taxon>
        <taxon>Vertebrata</taxon>
        <taxon>Euteleostomi</taxon>
        <taxon>Lepidosauria</taxon>
        <taxon>Squamata</taxon>
        <taxon>Bifurcata</taxon>
        <taxon>Unidentata</taxon>
        <taxon>Episquamata</taxon>
        <taxon>Laterata</taxon>
        <taxon>Lacertibaenia</taxon>
        <taxon>Lacertidae</taxon>
        <taxon>Podarcis</taxon>
    </lineage>
</organism>
<evidence type="ECO:0000256" key="2">
    <source>
        <dbReference type="ARBA" id="ARBA00004584"/>
    </source>
</evidence>
<keyword evidence="9" id="KW-1185">Reference proteome</keyword>
<dbReference type="Proteomes" id="UP001178461">
    <property type="component" value="Chromosome Z"/>
</dbReference>
<evidence type="ECO:0000256" key="6">
    <source>
        <dbReference type="ARBA" id="ARBA00023328"/>
    </source>
</evidence>
<evidence type="ECO:0000256" key="7">
    <source>
        <dbReference type="SAM" id="MobiDB-lite"/>
    </source>
</evidence>
<dbReference type="PANTHER" id="PTHR48208:SF2">
    <property type="entry name" value="CENTROMERE PROTEIN I"/>
    <property type="match status" value="1"/>
</dbReference>
<dbReference type="GO" id="GO:0034080">
    <property type="term" value="P:CENP-A containing chromatin assembly"/>
    <property type="evidence" value="ECO:0007669"/>
    <property type="project" value="TreeGrafter"/>
</dbReference>
<keyword evidence="5" id="KW-0539">Nucleus</keyword>
<comment type="subcellular location">
    <subcellularLocation>
        <location evidence="2">Chromosome</location>
        <location evidence="2">Centromere</location>
    </subcellularLocation>
    <subcellularLocation>
        <location evidence="1">Nucleus</location>
    </subcellularLocation>
</comment>
<dbReference type="GO" id="GO:0000070">
    <property type="term" value="P:mitotic sister chromatid segregation"/>
    <property type="evidence" value="ECO:0007669"/>
    <property type="project" value="TreeGrafter"/>
</dbReference>
<evidence type="ECO:0000256" key="3">
    <source>
        <dbReference type="ARBA" id="ARBA00005470"/>
    </source>
</evidence>
<protein>
    <submittedName>
        <fullName evidence="8">Centromere protein I</fullName>
    </submittedName>
</protein>
<evidence type="ECO:0000313" key="8">
    <source>
        <dbReference type="EMBL" id="CAI5793611.1"/>
    </source>
</evidence>
<dbReference type="InterPro" id="IPR012485">
    <property type="entry name" value="CENP-I"/>
</dbReference>
<reference evidence="8" key="1">
    <citation type="submission" date="2022-12" db="EMBL/GenBank/DDBJ databases">
        <authorList>
            <person name="Alioto T."/>
            <person name="Alioto T."/>
            <person name="Gomez Garrido J."/>
        </authorList>
    </citation>
    <scope>NUCLEOTIDE SEQUENCE</scope>
</reference>
<feature type="compositionally biased region" description="Basic and acidic residues" evidence="7">
    <location>
        <begin position="1"/>
        <end position="11"/>
    </location>
</feature>
<dbReference type="GO" id="GO:0000939">
    <property type="term" value="C:inner kinetochore"/>
    <property type="evidence" value="ECO:0007669"/>
    <property type="project" value="TreeGrafter"/>
</dbReference>
<feature type="region of interest" description="Disordered" evidence="7">
    <location>
        <begin position="1"/>
        <end position="30"/>
    </location>
</feature>
<dbReference type="EMBL" id="OX395140">
    <property type="protein sequence ID" value="CAI5793611.1"/>
    <property type="molecule type" value="Genomic_DNA"/>
</dbReference>